<evidence type="ECO:0000313" key="2">
    <source>
        <dbReference type="Proteomes" id="UP000615446"/>
    </source>
</evidence>
<organism evidence="1 2">
    <name type="scientific">Rhizophagus clarus</name>
    <dbReference type="NCBI Taxonomy" id="94130"/>
    <lineage>
        <taxon>Eukaryota</taxon>
        <taxon>Fungi</taxon>
        <taxon>Fungi incertae sedis</taxon>
        <taxon>Mucoromycota</taxon>
        <taxon>Glomeromycotina</taxon>
        <taxon>Glomeromycetes</taxon>
        <taxon>Glomerales</taxon>
        <taxon>Glomeraceae</taxon>
        <taxon>Rhizophagus</taxon>
    </lineage>
</organism>
<reference evidence="1" key="1">
    <citation type="submission" date="2019-10" db="EMBL/GenBank/DDBJ databases">
        <title>Conservation and host-specific expression of non-tandemly repeated heterogenous ribosome RNA gene in arbuscular mycorrhizal fungi.</title>
        <authorList>
            <person name="Maeda T."/>
            <person name="Kobayashi Y."/>
            <person name="Nakagawa T."/>
            <person name="Ezawa T."/>
            <person name="Yamaguchi K."/>
            <person name="Bino T."/>
            <person name="Nishimoto Y."/>
            <person name="Shigenobu S."/>
            <person name="Kawaguchi M."/>
        </authorList>
    </citation>
    <scope>NUCLEOTIDE SEQUENCE</scope>
    <source>
        <strain evidence="1">HR1</strain>
    </source>
</reference>
<accession>A0A8H3QX19</accession>
<dbReference type="Proteomes" id="UP000615446">
    <property type="component" value="Unassembled WGS sequence"/>
</dbReference>
<comment type="caution">
    <text evidence="1">The sequence shown here is derived from an EMBL/GenBank/DDBJ whole genome shotgun (WGS) entry which is preliminary data.</text>
</comment>
<gene>
    <name evidence="1" type="ORF">RCL2_002178200</name>
</gene>
<sequence length="134" mass="15518">MRILPKSAREIKEQFFRKQEWTLHTILVFTKHDNSQLNVHTFDHWSTDTKQDAQFTASSFDAVFEMLDPKPNNEKIKDAIKKLGGTSVAYLRPKCNHVPVKMISGITKLLYFEWPIEGSFTGYIQAQTLPCIDE</sequence>
<dbReference type="EMBL" id="BLAL01000239">
    <property type="protein sequence ID" value="GES95091.1"/>
    <property type="molecule type" value="Genomic_DNA"/>
</dbReference>
<name>A0A8H3QX19_9GLOM</name>
<protein>
    <submittedName>
        <fullName evidence="1">Uncharacterized protein</fullName>
    </submittedName>
</protein>
<proteinExistence type="predicted"/>
<dbReference type="AlphaFoldDB" id="A0A8H3QX19"/>
<dbReference type="OrthoDB" id="2437344at2759"/>
<evidence type="ECO:0000313" key="1">
    <source>
        <dbReference type="EMBL" id="GES95091.1"/>
    </source>
</evidence>